<dbReference type="FunFam" id="3.40.50.300:FF:000326">
    <property type="entry name" value="P-loop containing nucleoside triphosphate hydrolase"/>
    <property type="match status" value="1"/>
</dbReference>
<dbReference type="OMA" id="WALNDIR"/>
<evidence type="ECO:0000259" key="8">
    <source>
        <dbReference type="Pfam" id="PF13087"/>
    </source>
</evidence>
<dbReference type="EC" id="3.6.4.12" evidence="9"/>
<keyword evidence="2" id="KW-0547">Nucleotide-binding</keyword>
<gene>
    <name evidence="9" type="ORF">HA331_05750</name>
</gene>
<evidence type="ECO:0000256" key="1">
    <source>
        <dbReference type="ARBA" id="ARBA00007913"/>
    </source>
</evidence>
<evidence type="ECO:0000256" key="2">
    <source>
        <dbReference type="ARBA" id="ARBA00022741"/>
    </source>
</evidence>
<dbReference type="InterPro" id="IPR047187">
    <property type="entry name" value="SF1_C_Upf1"/>
</dbReference>
<dbReference type="GeneID" id="1443233"/>
<reference evidence="9" key="1">
    <citation type="journal article" date="2020" name="bioRxiv">
        <title>A rank-normalized archaeal taxonomy based on genome phylogeny resolves widespread incomplete and uneven classifications.</title>
        <authorList>
            <person name="Rinke C."/>
            <person name="Chuvochina M."/>
            <person name="Mussig A.J."/>
            <person name="Chaumeil P.-A."/>
            <person name="Waite D.W."/>
            <person name="Whitman W.B."/>
            <person name="Parks D.H."/>
            <person name="Hugenholtz P."/>
        </authorList>
    </citation>
    <scope>NUCLEOTIDE SEQUENCE</scope>
    <source>
        <strain evidence="9">UBA8834</strain>
    </source>
</reference>
<dbReference type="PANTHER" id="PTHR43788:SF8">
    <property type="entry name" value="DNA-BINDING PROTEIN SMUBP-2"/>
    <property type="match status" value="1"/>
</dbReference>
<feature type="coiled-coil region" evidence="6">
    <location>
        <begin position="3"/>
        <end position="30"/>
    </location>
</feature>
<dbReference type="SUPFAM" id="SSF52540">
    <property type="entry name" value="P-loop containing nucleoside triphosphate hydrolases"/>
    <property type="match status" value="1"/>
</dbReference>
<evidence type="ECO:0000259" key="7">
    <source>
        <dbReference type="Pfam" id="PF13086"/>
    </source>
</evidence>
<dbReference type="Gene3D" id="2.40.30.270">
    <property type="match status" value="1"/>
</dbReference>
<comment type="caution">
    <text evidence="9">The sequence shown here is derived from an EMBL/GenBank/DDBJ whole genome shotgun (WGS) entry which is preliminary data.</text>
</comment>
<dbReference type="InterPro" id="IPR041679">
    <property type="entry name" value="DNA2/NAM7-like_C"/>
</dbReference>
<dbReference type="RefSeq" id="WP_010884998.1">
    <property type="nucleotide sequence ID" value="NZ_DUJN01000005.1"/>
</dbReference>
<feature type="domain" description="DNA2/NAM7 helicase helicase" evidence="7">
    <location>
        <begin position="171"/>
        <end position="419"/>
    </location>
</feature>
<organism evidence="9 10">
    <name type="scientific">Pyrococcus horikoshii</name>
    <dbReference type="NCBI Taxonomy" id="53953"/>
    <lineage>
        <taxon>Archaea</taxon>
        <taxon>Methanobacteriati</taxon>
        <taxon>Methanobacteriota</taxon>
        <taxon>Thermococci</taxon>
        <taxon>Thermococcales</taxon>
        <taxon>Thermococcaceae</taxon>
        <taxon>Pyrococcus</taxon>
    </lineage>
</organism>
<dbReference type="AlphaFoldDB" id="A0A832SZQ8"/>
<dbReference type="Gene3D" id="3.40.50.300">
    <property type="entry name" value="P-loop containing nucleotide triphosphate hydrolases"/>
    <property type="match status" value="2"/>
</dbReference>
<protein>
    <submittedName>
        <fullName evidence="9">IGHMBP2 family helicase</fullName>
        <ecNumber evidence="9">3.6.4.12</ecNumber>
    </submittedName>
</protein>
<dbReference type="Pfam" id="PF13087">
    <property type="entry name" value="AAA_12"/>
    <property type="match status" value="1"/>
</dbReference>
<dbReference type="InterPro" id="IPR041677">
    <property type="entry name" value="DNA2/NAM7_AAA_11"/>
</dbReference>
<keyword evidence="3 9" id="KW-0378">Hydrolase</keyword>
<proteinExistence type="inferred from homology"/>
<comment type="similarity">
    <text evidence="1">Belongs to the DNA2/NAM7 helicase family.</text>
</comment>
<dbReference type="CDD" id="cd18808">
    <property type="entry name" value="SF1_C_Upf1"/>
    <property type="match status" value="1"/>
</dbReference>
<keyword evidence="5" id="KW-0067">ATP-binding</keyword>
<dbReference type="GO" id="GO:0043139">
    <property type="term" value="F:5'-3' DNA helicase activity"/>
    <property type="evidence" value="ECO:0007669"/>
    <property type="project" value="TreeGrafter"/>
</dbReference>
<feature type="domain" description="DNA2/NAM7 helicase-like C-terminal" evidence="8">
    <location>
        <begin position="425"/>
        <end position="625"/>
    </location>
</feature>
<evidence type="ECO:0000256" key="6">
    <source>
        <dbReference type="SAM" id="Coils"/>
    </source>
</evidence>
<evidence type="ECO:0000313" key="10">
    <source>
        <dbReference type="Proteomes" id="UP000617544"/>
    </source>
</evidence>
<dbReference type="GO" id="GO:0003677">
    <property type="term" value="F:DNA binding"/>
    <property type="evidence" value="ECO:0007669"/>
    <property type="project" value="InterPro"/>
</dbReference>
<evidence type="ECO:0000256" key="3">
    <source>
        <dbReference type="ARBA" id="ARBA00022801"/>
    </source>
</evidence>
<dbReference type="GO" id="GO:0005694">
    <property type="term" value="C:chromosome"/>
    <property type="evidence" value="ECO:0007669"/>
    <property type="project" value="UniProtKB-ARBA"/>
</dbReference>
<dbReference type="FunFam" id="2.40.30.270:FF:000007">
    <property type="entry name" value="DNA helicase, putative"/>
    <property type="match status" value="1"/>
</dbReference>
<keyword evidence="6" id="KW-0175">Coiled coil</keyword>
<dbReference type="GO" id="GO:0005524">
    <property type="term" value="F:ATP binding"/>
    <property type="evidence" value="ECO:0007669"/>
    <property type="project" value="UniProtKB-KW"/>
</dbReference>
<dbReference type="InterPro" id="IPR027417">
    <property type="entry name" value="P-loop_NTPase"/>
</dbReference>
<dbReference type="NCBIfam" id="TIGR00376">
    <property type="entry name" value="IGHMBP2 family helicase"/>
    <property type="match status" value="1"/>
</dbReference>
<evidence type="ECO:0000256" key="5">
    <source>
        <dbReference type="ARBA" id="ARBA00022840"/>
    </source>
</evidence>
<keyword evidence="4 9" id="KW-0347">Helicase</keyword>
<name>A0A832SZQ8_PYRHR</name>
<dbReference type="PANTHER" id="PTHR43788">
    <property type="entry name" value="DNA2/NAM7 HELICASE FAMILY MEMBER"/>
    <property type="match status" value="1"/>
</dbReference>
<dbReference type="InterPro" id="IPR004483">
    <property type="entry name" value="SMUBP-2/Hcs1-like"/>
</dbReference>
<dbReference type="Proteomes" id="UP000617544">
    <property type="component" value="Unassembled WGS sequence"/>
</dbReference>
<dbReference type="InterPro" id="IPR050534">
    <property type="entry name" value="Coronavir_polyprotein_1ab"/>
</dbReference>
<sequence>MNIKSFINRLKELVEIEKEAEIEAMRLEMKRLSGVERERLGRAILNLNGKIAGEELGYFLVKYGRNREIKTEISVGDLVVISKRDPLKSDLLGTVVEKGKRFIVVALETVPEWALRDVRIDLYANDITFRRWLENLDRVKKAGKRALEFYLGLDEPSQGEEVSFEPFDKSLNSSQRKAIAKGLGSEDFFLIHGPFGTGKTRTLVELIRQEVKRGNKVLATAESNVAVDNLVERLAKDGVKIVRVGHPSRVSRHLHETTLAYLITQHELYGELRELRVIGQSLAEKRDTYTKPTPKFRRGLSDAEIIKLAERRRGIRGLSARLIKEMAEWIKLNRQVQKAFEDARKLEERIARDIIREADVILTTNSSAALEVVDATDYDVAIIDEATQATIPSILIPLNKVDRFILAGDHKQLPPTILSLEAQELSHTLFEGLIERYPWKSEMLTIQYRMNERIMEFPSKEFYDGRIVADERVKNITLGDLGIKVNATGIWRDILDPSNVLVFIDTCMLDNRFERQRRGSESRENPLEAKIVSKIVEKLLESGVKAEMIGVITPYDDQRDLISLNVPEEVEVKTVDGYQGREKEVIILSFVRSNKVGEIGFLKDLRRLNVSLTRAKRKLIMIGDSSTLSSHETYKRLIEHVREKGLYVVLTKDGIR</sequence>
<dbReference type="EMBL" id="DUJN01000005">
    <property type="protein sequence ID" value="HII61239.1"/>
    <property type="molecule type" value="Genomic_DNA"/>
</dbReference>
<accession>A0A832SZQ8</accession>
<dbReference type="GO" id="GO:0016787">
    <property type="term" value="F:hydrolase activity"/>
    <property type="evidence" value="ECO:0007669"/>
    <property type="project" value="UniProtKB-KW"/>
</dbReference>
<evidence type="ECO:0000256" key="4">
    <source>
        <dbReference type="ARBA" id="ARBA00022806"/>
    </source>
</evidence>
<dbReference type="Pfam" id="PF13086">
    <property type="entry name" value="AAA_11"/>
    <property type="match status" value="1"/>
</dbReference>
<evidence type="ECO:0000313" key="9">
    <source>
        <dbReference type="EMBL" id="HII61239.1"/>
    </source>
</evidence>